<keyword evidence="2" id="KW-0614">Plasmid</keyword>
<dbReference type="KEGG" id="larg:LPA65_16620"/>
<reference evidence="2 3" key="1">
    <citation type="submission" date="2018-10" db="EMBL/GenBank/DDBJ databases">
        <title>Genome sequencing of Lactobacillus species.</title>
        <authorList>
            <person name="Baek C."/>
            <person name="Yi H."/>
        </authorList>
    </citation>
    <scope>NUCLEOTIDE SEQUENCE [LARGE SCALE GENOMIC DNA]</scope>
    <source>
        <strain evidence="2 3">DSM 16365</strain>
        <plasmid evidence="2 3">unnamed5</plasmid>
    </source>
</reference>
<dbReference type="EMBL" id="CP032756">
    <property type="protein sequence ID" value="AYJ37302.1"/>
    <property type="molecule type" value="Genomic_DNA"/>
</dbReference>
<dbReference type="AlphaFoldDB" id="A0AAN1Q4L3"/>
<geneLocation type="plasmid" evidence="2 3">
    <name>unnamed5</name>
</geneLocation>
<dbReference type="Gene3D" id="3.40.50.300">
    <property type="entry name" value="P-loop containing nucleotide triphosphate hydrolases"/>
    <property type="match status" value="1"/>
</dbReference>
<dbReference type="SUPFAM" id="SSF52540">
    <property type="entry name" value="P-loop containing nucleoside triphosphate hydrolases"/>
    <property type="match status" value="1"/>
</dbReference>
<dbReference type="InterPro" id="IPR025669">
    <property type="entry name" value="AAA_dom"/>
</dbReference>
<evidence type="ECO:0000259" key="1">
    <source>
        <dbReference type="Pfam" id="PF13614"/>
    </source>
</evidence>
<organism evidence="2 3">
    <name type="scientific">Lactiplantibacillus argentoratensis</name>
    <dbReference type="NCBI Taxonomy" id="271881"/>
    <lineage>
        <taxon>Bacteria</taxon>
        <taxon>Bacillati</taxon>
        <taxon>Bacillota</taxon>
        <taxon>Bacilli</taxon>
        <taxon>Lactobacillales</taxon>
        <taxon>Lactobacillaceae</taxon>
        <taxon>Lactiplantibacillus</taxon>
    </lineage>
</organism>
<accession>A0AAN1Q4L3</accession>
<name>A0AAN1Q4L3_9LACO</name>
<dbReference type="InterPro" id="IPR027417">
    <property type="entry name" value="P-loop_NTPase"/>
</dbReference>
<dbReference type="NCBIfam" id="NF041283">
    <property type="entry name" value="PrgP"/>
    <property type="match status" value="1"/>
</dbReference>
<evidence type="ECO:0000313" key="2">
    <source>
        <dbReference type="EMBL" id="AYJ37302.1"/>
    </source>
</evidence>
<gene>
    <name evidence="2" type="ORF">LPA65_16620</name>
</gene>
<dbReference type="InterPro" id="IPR050678">
    <property type="entry name" value="DNA_Partitioning_ATPase"/>
</dbReference>
<protein>
    <submittedName>
        <fullName evidence="2">Chromosome partitioning protein ParA</fullName>
    </submittedName>
</protein>
<dbReference type="PANTHER" id="PTHR13696:SF52">
    <property type="entry name" value="PARA FAMILY PROTEIN CT_582"/>
    <property type="match status" value="1"/>
</dbReference>
<dbReference type="CDD" id="cd02042">
    <property type="entry name" value="ParAB_family"/>
    <property type="match status" value="1"/>
</dbReference>
<dbReference type="Proteomes" id="UP000281644">
    <property type="component" value="Plasmid unnamed5"/>
</dbReference>
<sequence length="300" mass="34598">MTKVIALSNQKGGVGKSTNNVMFAITVAKLFNKKVLHIDMDLQANSTFMLSLTFDQTTWPASITKCLDDKDLEEGIVHLTDNLDAIAGDKDFRNWGTWLADNVKGTHNRTFYFKPLLDKIKDRYDYVFIDTPPATDIKVDNIMVATDYVVVVQETKRFAFEGSKDLTSSYLQTLYNDFNDEINIQVAGILLVLLDKNHSVEQRIVKKTTEYFGKENIFGQIIKNHLRLENYGEYGVQFNDWHDSRMLALFSDLFQELEERIEQFEKYGDIKPGYQYEPKYVINNRLTTLGKKELKPNGLD</sequence>
<dbReference type="Pfam" id="PF13614">
    <property type="entry name" value="AAA_31"/>
    <property type="match status" value="1"/>
</dbReference>
<proteinExistence type="predicted"/>
<evidence type="ECO:0000313" key="3">
    <source>
        <dbReference type="Proteomes" id="UP000281644"/>
    </source>
</evidence>
<dbReference type="PANTHER" id="PTHR13696">
    <property type="entry name" value="P-LOOP CONTAINING NUCLEOSIDE TRIPHOSPHATE HYDROLASE"/>
    <property type="match status" value="1"/>
</dbReference>
<dbReference type="RefSeq" id="WP_027822893.1">
    <property type="nucleotide sequence ID" value="NZ_BJZD01000120.1"/>
</dbReference>
<feature type="domain" description="AAA" evidence="1">
    <location>
        <begin position="2"/>
        <end position="184"/>
    </location>
</feature>